<organism evidence="2 3">
    <name type="scientific">Oryza sativa subsp. japonica</name>
    <name type="common">Rice</name>
    <dbReference type="NCBI Taxonomy" id="39947"/>
    <lineage>
        <taxon>Eukaryota</taxon>
        <taxon>Viridiplantae</taxon>
        <taxon>Streptophyta</taxon>
        <taxon>Embryophyta</taxon>
        <taxon>Tracheophyta</taxon>
        <taxon>Spermatophyta</taxon>
        <taxon>Magnoliopsida</taxon>
        <taxon>Liliopsida</taxon>
        <taxon>Poales</taxon>
        <taxon>Poaceae</taxon>
        <taxon>BOP clade</taxon>
        <taxon>Oryzoideae</taxon>
        <taxon>Oryzeae</taxon>
        <taxon>Oryzinae</taxon>
        <taxon>Oryza</taxon>
        <taxon>Oryza sativa</taxon>
    </lineage>
</organism>
<sequence length="62" mass="6676">MWREGRGGGTTLIRTGYPDVRTVMSLSAAPPQGYPPRSAGPSANANIVDLRCPVYSLLHLLH</sequence>
<dbReference type="AlphaFoldDB" id="Q69UF4"/>
<protein>
    <submittedName>
        <fullName evidence="2">Uncharacterized protein</fullName>
    </submittedName>
</protein>
<reference evidence="3" key="3">
    <citation type="journal article" date="2005" name="Nature">
        <title>The map-based sequence of the rice genome.</title>
        <authorList>
            <consortium name="International rice genome sequencing project (IRGSP)"/>
            <person name="Matsumoto T."/>
            <person name="Wu J."/>
            <person name="Kanamori H."/>
            <person name="Katayose Y."/>
            <person name="Fujisawa M."/>
            <person name="Namiki N."/>
            <person name="Mizuno H."/>
            <person name="Yamamoto K."/>
            <person name="Antonio B.A."/>
            <person name="Baba T."/>
            <person name="Sakata K."/>
            <person name="Nagamura Y."/>
            <person name="Aoki H."/>
            <person name="Arikawa K."/>
            <person name="Arita K."/>
            <person name="Bito T."/>
            <person name="Chiden Y."/>
            <person name="Fujitsuka N."/>
            <person name="Fukunaka R."/>
            <person name="Hamada M."/>
            <person name="Harada C."/>
            <person name="Hayashi A."/>
            <person name="Hijishita S."/>
            <person name="Honda M."/>
            <person name="Hosokawa S."/>
            <person name="Ichikawa Y."/>
            <person name="Idonuma A."/>
            <person name="Iijima M."/>
            <person name="Ikeda M."/>
            <person name="Ikeno M."/>
            <person name="Ito K."/>
            <person name="Ito S."/>
            <person name="Ito T."/>
            <person name="Ito Y."/>
            <person name="Ito Y."/>
            <person name="Iwabuchi A."/>
            <person name="Kamiya K."/>
            <person name="Karasawa W."/>
            <person name="Kurita K."/>
            <person name="Katagiri S."/>
            <person name="Kikuta A."/>
            <person name="Kobayashi H."/>
            <person name="Kobayashi N."/>
            <person name="Machita K."/>
            <person name="Maehara T."/>
            <person name="Masukawa M."/>
            <person name="Mizubayashi T."/>
            <person name="Mukai Y."/>
            <person name="Nagasaki H."/>
            <person name="Nagata Y."/>
            <person name="Naito S."/>
            <person name="Nakashima M."/>
            <person name="Nakama Y."/>
            <person name="Nakamichi Y."/>
            <person name="Nakamura M."/>
            <person name="Meguro A."/>
            <person name="Negishi M."/>
            <person name="Ohta I."/>
            <person name="Ohta T."/>
            <person name="Okamoto M."/>
            <person name="Ono N."/>
            <person name="Saji S."/>
            <person name="Sakaguchi M."/>
            <person name="Sakai K."/>
            <person name="Shibata M."/>
            <person name="Shimokawa T."/>
            <person name="Song J."/>
            <person name="Takazaki Y."/>
            <person name="Terasawa K."/>
            <person name="Tsugane M."/>
            <person name="Tsuji K."/>
            <person name="Ueda S."/>
            <person name="Waki K."/>
            <person name="Yamagata H."/>
            <person name="Yamamoto M."/>
            <person name="Yamamoto S."/>
            <person name="Yamane H."/>
            <person name="Yoshiki S."/>
            <person name="Yoshihara R."/>
            <person name="Yukawa K."/>
            <person name="Zhong H."/>
            <person name="Yano M."/>
            <person name="Yuan Q."/>
            <person name="Ouyang S."/>
            <person name="Liu J."/>
            <person name="Jones K.M."/>
            <person name="Gansberger K."/>
            <person name="Moffat K."/>
            <person name="Hill J."/>
            <person name="Bera J."/>
            <person name="Fadrosh D."/>
            <person name="Jin S."/>
            <person name="Johri S."/>
            <person name="Kim M."/>
            <person name="Overton L."/>
            <person name="Reardon M."/>
            <person name="Tsitrin T."/>
            <person name="Vuong H."/>
            <person name="Weaver B."/>
            <person name="Ciecko A."/>
            <person name="Tallon L."/>
            <person name="Jackson J."/>
            <person name="Pai G."/>
            <person name="Aken S.V."/>
            <person name="Utterback T."/>
            <person name="Reidmuller S."/>
            <person name="Feldblyum T."/>
            <person name="Hsiao J."/>
            <person name="Zismann V."/>
            <person name="Iobst S."/>
            <person name="de Vazeille A.R."/>
            <person name="Buell C.R."/>
            <person name="Ying K."/>
            <person name="Li Y."/>
            <person name="Lu T."/>
            <person name="Huang Y."/>
            <person name="Zhao Q."/>
            <person name="Feng Q."/>
            <person name="Zhang L."/>
            <person name="Zhu J."/>
            <person name="Weng Q."/>
            <person name="Mu J."/>
            <person name="Lu Y."/>
            <person name="Fan D."/>
            <person name="Liu Y."/>
            <person name="Guan J."/>
            <person name="Zhang Y."/>
            <person name="Yu S."/>
            <person name="Liu X."/>
            <person name="Zhang Y."/>
            <person name="Hong G."/>
            <person name="Han B."/>
            <person name="Choisne N."/>
            <person name="Demange N."/>
            <person name="Orjeda G."/>
            <person name="Samain S."/>
            <person name="Cattolico L."/>
            <person name="Pelletier E."/>
            <person name="Couloux A."/>
            <person name="Segurens B."/>
            <person name="Wincker P."/>
            <person name="D'Hont A."/>
            <person name="Scarpelli C."/>
            <person name="Weissenbach J."/>
            <person name="Salanoubat M."/>
            <person name="Quetier F."/>
            <person name="Yu Y."/>
            <person name="Kim H.R."/>
            <person name="Rambo T."/>
            <person name="Currie J."/>
            <person name="Collura K."/>
            <person name="Luo M."/>
            <person name="Yang T."/>
            <person name="Ammiraju J.S.S."/>
            <person name="Engler F."/>
            <person name="Soderlund C."/>
            <person name="Wing R.A."/>
            <person name="Palmer L.E."/>
            <person name="de la Bastide M."/>
            <person name="Spiegel L."/>
            <person name="Nascimento L."/>
            <person name="Zutavern T."/>
            <person name="O'Shaughnessy A."/>
            <person name="Dike S."/>
            <person name="Dedhia N."/>
            <person name="Preston R."/>
            <person name="Balija V."/>
            <person name="McCombie W.R."/>
            <person name="Chow T."/>
            <person name="Chen H."/>
            <person name="Chung M."/>
            <person name="Chen C."/>
            <person name="Shaw J."/>
            <person name="Wu H."/>
            <person name="Hsiao K."/>
            <person name="Chao Y."/>
            <person name="Chu M."/>
            <person name="Cheng C."/>
            <person name="Hour A."/>
            <person name="Lee P."/>
            <person name="Lin S."/>
            <person name="Lin Y."/>
            <person name="Liou J."/>
            <person name="Liu S."/>
            <person name="Hsing Y."/>
            <person name="Raghuvanshi S."/>
            <person name="Mohanty A."/>
            <person name="Bharti A.K."/>
            <person name="Gaur A."/>
            <person name="Gupta V."/>
            <person name="Kumar D."/>
            <person name="Ravi V."/>
            <person name="Vij S."/>
            <person name="Kapur A."/>
            <person name="Khurana P."/>
            <person name="Khurana P."/>
            <person name="Khurana J.P."/>
            <person name="Tyagi A.K."/>
            <person name="Gaikwad K."/>
            <person name="Singh A."/>
            <person name="Dalal V."/>
            <person name="Srivastava S."/>
            <person name="Dixit A."/>
            <person name="Pal A.K."/>
            <person name="Ghazi I.A."/>
            <person name="Yadav M."/>
            <person name="Pandit A."/>
            <person name="Bhargava A."/>
            <person name="Sureshbabu K."/>
            <person name="Batra K."/>
            <person name="Sharma T.R."/>
            <person name="Mohapatra T."/>
            <person name="Singh N.K."/>
            <person name="Messing J."/>
            <person name="Nelson A.B."/>
            <person name="Fuks G."/>
            <person name="Kavchok S."/>
            <person name="Keizer G."/>
            <person name="Linton E."/>
            <person name="Llaca V."/>
            <person name="Song R."/>
            <person name="Tanyolac B."/>
            <person name="Young S."/>
            <person name="Ho-Il K."/>
            <person name="Hahn J.H."/>
            <person name="Sangsakoo G."/>
            <person name="Vanavichit A."/>
            <person name="de Mattos Luiz.A.T."/>
            <person name="Zimmer P.D."/>
            <person name="Malone G."/>
            <person name="Dellagostin O."/>
            <person name="de Oliveira A.C."/>
            <person name="Bevan M."/>
            <person name="Bancroft I."/>
            <person name="Minx P."/>
            <person name="Cordum H."/>
            <person name="Wilson R."/>
            <person name="Cheng Z."/>
            <person name="Jin W."/>
            <person name="Jiang J."/>
            <person name="Leong S.A."/>
            <person name="Iwama H."/>
            <person name="Gojobori T."/>
            <person name="Itoh T."/>
            <person name="Niimura Y."/>
            <person name="Fujii Y."/>
            <person name="Habara T."/>
            <person name="Sakai H."/>
            <person name="Sato Y."/>
            <person name="Wilson G."/>
            <person name="Kumar K."/>
            <person name="McCouch S."/>
            <person name="Juretic N."/>
            <person name="Hoen D."/>
            <person name="Wright S."/>
            <person name="Bruskiewich R."/>
            <person name="Bureau T."/>
            <person name="Miyao A."/>
            <person name="Hirochika H."/>
            <person name="Nishikawa T."/>
            <person name="Kadowaki K."/>
            <person name="Sugiura M."/>
            <person name="Burr B."/>
            <person name="Sasaki T."/>
        </authorList>
    </citation>
    <scope>NUCLEOTIDE SEQUENCE [LARGE SCALE GENOMIC DNA]</scope>
    <source>
        <strain evidence="3">cv. Nipponbare</strain>
    </source>
</reference>
<name>Q69UF4_ORYSJ</name>
<reference evidence="2" key="2">
    <citation type="submission" date="2001-12" db="EMBL/GenBank/DDBJ databases">
        <title>Oryza sativa nipponbare(GA3) genomic DNA, chromosome 6, PAC clone:P0652A05.</title>
        <authorList>
            <person name="Sasaki T."/>
            <person name="Matsumoto T."/>
            <person name="Yamamoto K."/>
        </authorList>
    </citation>
    <scope>NUCLEOTIDE SEQUENCE</scope>
</reference>
<gene>
    <name evidence="1" type="ORF">P0502H06.42</name>
    <name evidence="2" type="ORF">P0652A05.7</name>
</gene>
<reference evidence="1" key="1">
    <citation type="submission" date="2001-05" db="EMBL/GenBank/DDBJ databases">
        <title>Oryza sativa nipponbare(GA3) genomic DNA, chromosome 6, PAC clone:P0502H06.</title>
        <authorList>
            <person name="Sasaki T."/>
            <person name="Matsumoto T."/>
            <person name="Yamamoto K."/>
        </authorList>
    </citation>
    <scope>NUCLEOTIDE SEQUENCE</scope>
</reference>
<evidence type="ECO:0000313" key="3">
    <source>
        <dbReference type="Proteomes" id="UP000000763"/>
    </source>
</evidence>
<dbReference type="EMBL" id="AP004571">
    <property type="protein sequence ID" value="BAD33115.1"/>
    <property type="molecule type" value="Genomic_DNA"/>
</dbReference>
<evidence type="ECO:0000313" key="1">
    <source>
        <dbReference type="EMBL" id="BAD32873.1"/>
    </source>
</evidence>
<reference evidence="3" key="4">
    <citation type="journal article" date="2008" name="Nucleic Acids Res.">
        <title>The rice annotation project database (RAP-DB): 2008 update.</title>
        <authorList>
            <consortium name="The rice annotation project (RAP)"/>
        </authorList>
    </citation>
    <scope>GENOME REANNOTATION</scope>
    <source>
        <strain evidence="3">cv. Nipponbare</strain>
    </source>
</reference>
<evidence type="ECO:0000313" key="2">
    <source>
        <dbReference type="EMBL" id="BAD33115.1"/>
    </source>
</evidence>
<dbReference type="Proteomes" id="UP000000763">
    <property type="component" value="Chromosome 6"/>
</dbReference>
<dbReference type="EMBL" id="AP003617">
    <property type="protein sequence ID" value="BAD32873.1"/>
    <property type="molecule type" value="Genomic_DNA"/>
</dbReference>
<accession>Q69UF4</accession>
<proteinExistence type="predicted"/>